<dbReference type="PANTHER" id="PTHR43013">
    <property type="entry name" value="GLUTAMYL-TRNA REDUCTASE"/>
    <property type="match status" value="1"/>
</dbReference>
<gene>
    <name evidence="10" type="primary">hemA</name>
    <name evidence="10" type="ORF">HQ497_08490</name>
</gene>
<evidence type="ECO:0000313" key="10">
    <source>
        <dbReference type="EMBL" id="NQV65390.1"/>
    </source>
</evidence>
<evidence type="ECO:0000256" key="3">
    <source>
        <dbReference type="ARBA" id="ARBA00012970"/>
    </source>
</evidence>
<evidence type="ECO:0000256" key="1">
    <source>
        <dbReference type="ARBA" id="ARBA00005059"/>
    </source>
</evidence>
<organism evidence="10 11">
    <name type="scientific">SAR86 cluster bacterium</name>
    <dbReference type="NCBI Taxonomy" id="2030880"/>
    <lineage>
        <taxon>Bacteria</taxon>
        <taxon>Pseudomonadati</taxon>
        <taxon>Pseudomonadota</taxon>
        <taxon>Gammaproteobacteria</taxon>
        <taxon>SAR86 cluster</taxon>
    </lineage>
</organism>
<comment type="similarity">
    <text evidence="2">Belongs to the glutamyl-tRNA reductase family.</text>
</comment>
<evidence type="ECO:0000256" key="2">
    <source>
        <dbReference type="ARBA" id="ARBA00005916"/>
    </source>
</evidence>
<dbReference type="InterPro" id="IPR036291">
    <property type="entry name" value="NAD(P)-bd_dom_sf"/>
</dbReference>
<dbReference type="GO" id="GO:0050661">
    <property type="term" value="F:NADP binding"/>
    <property type="evidence" value="ECO:0007669"/>
    <property type="project" value="InterPro"/>
</dbReference>
<dbReference type="PANTHER" id="PTHR43013:SF1">
    <property type="entry name" value="GLUTAMYL-TRNA REDUCTASE"/>
    <property type="match status" value="1"/>
</dbReference>
<dbReference type="Pfam" id="PF00745">
    <property type="entry name" value="GlutR_dimer"/>
    <property type="match status" value="1"/>
</dbReference>
<dbReference type="AlphaFoldDB" id="A0A972VW64"/>
<dbReference type="Pfam" id="PF01488">
    <property type="entry name" value="Shikimate_DH"/>
    <property type="match status" value="1"/>
</dbReference>
<evidence type="ECO:0000256" key="7">
    <source>
        <dbReference type="ARBA" id="ARBA00047464"/>
    </source>
</evidence>
<accession>A0A972VW64</accession>
<dbReference type="EMBL" id="JABMOJ010000315">
    <property type="protein sequence ID" value="NQV65390.1"/>
    <property type="molecule type" value="Genomic_DNA"/>
</dbReference>
<proteinExistence type="inferred from homology"/>
<dbReference type="SUPFAM" id="SSF51735">
    <property type="entry name" value="NAD(P)-binding Rossmann-fold domains"/>
    <property type="match status" value="1"/>
</dbReference>
<keyword evidence="6" id="KW-0627">Porphyrin biosynthesis</keyword>
<reference evidence="10" key="1">
    <citation type="submission" date="2020-05" db="EMBL/GenBank/DDBJ databases">
        <title>Sulfur intermediates as new biogeochemical hubs in an aquatic model microbial ecosystem.</title>
        <authorList>
            <person name="Vigneron A."/>
        </authorList>
    </citation>
    <scope>NUCLEOTIDE SEQUENCE</scope>
    <source>
        <strain evidence="10">Bin.250</strain>
    </source>
</reference>
<evidence type="ECO:0000259" key="8">
    <source>
        <dbReference type="Pfam" id="PF00745"/>
    </source>
</evidence>
<evidence type="ECO:0000256" key="4">
    <source>
        <dbReference type="ARBA" id="ARBA00022857"/>
    </source>
</evidence>
<dbReference type="SUPFAM" id="SSF69075">
    <property type="entry name" value="Glutamyl tRNA-reductase dimerization domain"/>
    <property type="match status" value="1"/>
</dbReference>
<name>A0A972VW64_9GAMM</name>
<sequence>LLIGAGETIGLVARHLKNAGVKNLVIANRTLANAQKLATELSAIATDLADVPAQLAHADIVISATGSEIPVLNKSTVERALKLRRHKPIFMVDLAVPRDIEPEVDELSDIYLYSIDDLQKIISANLSSRQEAALEAEAIIEQAVKDFQHQHKSRQAVDMLKRFRQRHETIKSVELSKALQRLNKGDAPADVLTSLANQLTNKIIHTPSIQLKQASAEGREDMLTAVEDLFQLGDDDQSLDT</sequence>
<evidence type="ECO:0000313" key="11">
    <source>
        <dbReference type="Proteomes" id="UP000754644"/>
    </source>
</evidence>
<dbReference type="InterPro" id="IPR000343">
    <property type="entry name" value="4pyrrol_synth_GluRdtase"/>
</dbReference>
<comment type="catalytic activity">
    <reaction evidence="7">
        <text>(S)-4-amino-5-oxopentanoate + tRNA(Glu) + NADP(+) = L-glutamyl-tRNA(Glu) + NADPH + H(+)</text>
        <dbReference type="Rhea" id="RHEA:12344"/>
        <dbReference type="Rhea" id="RHEA-COMP:9663"/>
        <dbReference type="Rhea" id="RHEA-COMP:9680"/>
        <dbReference type="ChEBI" id="CHEBI:15378"/>
        <dbReference type="ChEBI" id="CHEBI:57501"/>
        <dbReference type="ChEBI" id="CHEBI:57783"/>
        <dbReference type="ChEBI" id="CHEBI:58349"/>
        <dbReference type="ChEBI" id="CHEBI:78442"/>
        <dbReference type="ChEBI" id="CHEBI:78520"/>
        <dbReference type="EC" id="1.2.1.70"/>
    </reaction>
</comment>
<dbReference type="GO" id="GO:0008883">
    <property type="term" value="F:glutamyl-tRNA reductase activity"/>
    <property type="evidence" value="ECO:0007669"/>
    <property type="project" value="UniProtKB-EC"/>
</dbReference>
<dbReference type="EC" id="1.2.1.70" evidence="3"/>
<feature type="domain" description="Tetrapyrrole biosynthesis glutamyl-tRNA reductase dimerisation" evidence="8">
    <location>
        <begin position="135"/>
        <end position="232"/>
    </location>
</feature>
<dbReference type="Proteomes" id="UP000754644">
    <property type="component" value="Unassembled WGS sequence"/>
</dbReference>
<comment type="pathway">
    <text evidence="1">Porphyrin-containing compound metabolism; protoporphyrin-IX biosynthesis; 5-aminolevulinate from L-glutamyl-tRNA(Glu): step 1/2.</text>
</comment>
<evidence type="ECO:0000256" key="6">
    <source>
        <dbReference type="ARBA" id="ARBA00023244"/>
    </source>
</evidence>
<dbReference type="FunFam" id="3.40.50.720:FF:000031">
    <property type="entry name" value="Glutamyl-tRNA reductase"/>
    <property type="match status" value="1"/>
</dbReference>
<protein>
    <recommendedName>
        <fullName evidence="3">glutamyl-tRNA reductase</fullName>
        <ecNumber evidence="3">1.2.1.70</ecNumber>
    </recommendedName>
</protein>
<keyword evidence="5 10" id="KW-0560">Oxidoreductase</keyword>
<keyword evidence="4" id="KW-0521">NADP</keyword>
<dbReference type="InterPro" id="IPR036453">
    <property type="entry name" value="GluRdtase_dimer_dom_sf"/>
</dbReference>
<dbReference type="NCBIfam" id="TIGR01035">
    <property type="entry name" value="hemA"/>
    <property type="match status" value="1"/>
</dbReference>
<dbReference type="InterPro" id="IPR006151">
    <property type="entry name" value="Shikm_DH/Glu-tRNA_Rdtase"/>
</dbReference>
<evidence type="ECO:0000256" key="5">
    <source>
        <dbReference type="ARBA" id="ARBA00023002"/>
    </source>
</evidence>
<feature type="domain" description="Quinate/shikimate 5-dehydrogenase/glutamyl-tRNA reductase" evidence="9">
    <location>
        <begin position="1"/>
        <end position="121"/>
    </location>
</feature>
<feature type="non-terminal residue" evidence="10">
    <location>
        <position position="1"/>
    </location>
</feature>
<evidence type="ECO:0000259" key="9">
    <source>
        <dbReference type="Pfam" id="PF01488"/>
    </source>
</evidence>
<dbReference type="InterPro" id="IPR015896">
    <property type="entry name" value="4pyrrol_synth_GluRdtase_dimer"/>
</dbReference>
<comment type="caution">
    <text evidence="10">The sequence shown here is derived from an EMBL/GenBank/DDBJ whole genome shotgun (WGS) entry which is preliminary data.</text>
</comment>
<dbReference type="Gene3D" id="3.40.50.720">
    <property type="entry name" value="NAD(P)-binding Rossmann-like Domain"/>
    <property type="match status" value="1"/>
</dbReference>
<dbReference type="GO" id="GO:0019353">
    <property type="term" value="P:protoporphyrinogen IX biosynthetic process from glutamate"/>
    <property type="evidence" value="ECO:0007669"/>
    <property type="project" value="TreeGrafter"/>
</dbReference>